<keyword evidence="6" id="KW-1185">Reference proteome</keyword>
<dbReference type="InterPro" id="IPR019888">
    <property type="entry name" value="Tscrpt_reg_AsnC-like"/>
</dbReference>
<dbReference type="InterPro" id="IPR036390">
    <property type="entry name" value="WH_DNA-bd_sf"/>
</dbReference>
<dbReference type="EMBL" id="CAJNBH010000024">
    <property type="protein sequence ID" value="CAE6828012.1"/>
    <property type="molecule type" value="Genomic_DNA"/>
</dbReference>
<dbReference type="SUPFAM" id="SSF54909">
    <property type="entry name" value="Dimeric alpha+beta barrel"/>
    <property type="match status" value="1"/>
</dbReference>
<dbReference type="InterPro" id="IPR000485">
    <property type="entry name" value="AsnC-type_HTH_dom"/>
</dbReference>
<name>A0ABN7MT72_9BURK</name>
<dbReference type="InterPro" id="IPR019887">
    <property type="entry name" value="Tscrpt_reg_AsnC/Lrp_C"/>
</dbReference>
<dbReference type="SUPFAM" id="SSF46785">
    <property type="entry name" value="Winged helix' DNA-binding domain"/>
    <property type="match status" value="1"/>
</dbReference>
<dbReference type="Gene3D" id="3.30.70.920">
    <property type="match status" value="1"/>
</dbReference>
<proteinExistence type="predicted"/>
<dbReference type="Pfam" id="PF13404">
    <property type="entry name" value="HTH_AsnC-type"/>
    <property type="match status" value="1"/>
</dbReference>
<dbReference type="Pfam" id="PF01037">
    <property type="entry name" value="AsnC_trans_reg"/>
    <property type="match status" value="1"/>
</dbReference>
<organism evidence="5 6">
    <name type="scientific">Paraburkholderia nemoris</name>
    <dbReference type="NCBI Taxonomy" id="2793076"/>
    <lineage>
        <taxon>Bacteria</taxon>
        <taxon>Pseudomonadati</taxon>
        <taxon>Pseudomonadota</taxon>
        <taxon>Betaproteobacteria</taxon>
        <taxon>Burkholderiales</taxon>
        <taxon>Burkholderiaceae</taxon>
        <taxon>Paraburkholderia</taxon>
    </lineage>
</organism>
<reference evidence="5 6" key="1">
    <citation type="submission" date="2021-02" db="EMBL/GenBank/DDBJ databases">
        <authorList>
            <person name="Vanwijnsberghe S."/>
        </authorList>
    </citation>
    <scope>NUCLEOTIDE SEQUENCE [LARGE SCALE GENOMIC DNA]</scope>
    <source>
        <strain evidence="5 6">R-69776</strain>
    </source>
</reference>
<dbReference type="InterPro" id="IPR036388">
    <property type="entry name" value="WH-like_DNA-bd_sf"/>
</dbReference>
<dbReference type="PANTHER" id="PTHR30154">
    <property type="entry name" value="LEUCINE-RESPONSIVE REGULATORY PROTEIN"/>
    <property type="match status" value="1"/>
</dbReference>
<accession>A0ABN7MT72</accession>
<evidence type="ECO:0000256" key="2">
    <source>
        <dbReference type="ARBA" id="ARBA00023125"/>
    </source>
</evidence>
<feature type="domain" description="HTH asnC-type" evidence="4">
    <location>
        <begin position="9"/>
        <end position="70"/>
    </location>
</feature>
<evidence type="ECO:0000256" key="3">
    <source>
        <dbReference type="ARBA" id="ARBA00023163"/>
    </source>
</evidence>
<dbReference type="PROSITE" id="PS50956">
    <property type="entry name" value="HTH_ASNC_2"/>
    <property type="match status" value="1"/>
</dbReference>
<keyword evidence="2" id="KW-0238">DNA-binding</keyword>
<keyword evidence="3" id="KW-0804">Transcription</keyword>
<dbReference type="PANTHER" id="PTHR30154:SF34">
    <property type="entry name" value="TRANSCRIPTIONAL REGULATOR AZLB"/>
    <property type="match status" value="1"/>
</dbReference>
<dbReference type="Proteomes" id="UP000673821">
    <property type="component" value="Unassembled WGS sequence"/>
</dbReference>
<evidence type="ECO:0000259" key="4">
    <source>
        <dbReference type="PROSITE" id="PS50956"/>
    </source>
</evidence>
<protein>
    <recommendedName>
        <fullName evidence="4">HTH asnC-type domain-containing protein</fullName>
    </recommendedName>
</protein>
<gene>
    <name evidence="5" type="ORF">R69776_06474</name>
</gene>
<dbReference type="RefSeq" id="WP_054036786.1">
    <property type="nucleotide sequence ID" value="NZ_CAJNBH010000024.1"/>
</dbReference>
<dbReference type="InterPro" id="IPR011008">
    <property type="entry name" value="Dimeric_a/b-barrel"/>
</dbReference>
<dbReference type="SMART" id="SM00344">
    <property type="entry name" value="HTH_ASNC"/>
    <property type="match status" value="1"/>
</dbReference>
<evidence type="ECO:0000313" key="6">
    <source>
        <dbReference type="Proteomes" id="UP000673821"/>
    </source>
</evidence>
<evidence type="ECO:0000313" key="5">
    <source>
        <dbReference type="EMBL" id="CAE6828012.1"/>
    </source>
</evidence>
<evidence type="ECO:0000256" key="1">
    <source>
        <dbReference type="ARBA" id="ARBA00023015"/>
    </source>
</evidence>
<keyword evidence="1" id="KW-0805">Transcription regulation</keyword>
<comment type="caution">
    <text evidence="5">The sequence shown here is derived from an EMBL/GenBank/DDBJ whole genome shotgun (WGS) entry which is preliminary data.</text>
</comment>
<dbReference type="Gene3D" id="1.10.10.10">
    <property type="entry name" value="Winged helix-like DNA-binding domain superfamily/Winged helix DNA-binding domain"/>
    <property type="match status" value="1"/>
</dbReference>
<dbReference type="PRINTS" id="PR00033">
    <property type="entry name" value="HTHASNC"/>
</dbReference>
<sequence length="161" mass="18067">MGTLGPSDLDSFDVAILAILERNNTTPLRVIGEKVNLSTAAVQRRIRRLEEGGVIKGNVAIIDPEWAGRPITIIAEVHMDRTDISELNALKTAFSVPEVQQCYYVTGDADFILIVNVATMSEYEDFARRMFYENKNVKWFRTIVVMNRVKVGLTAPFSRSS</sequence>